<reference evidence="13 14" key="1">
    <citation type="journal article" date="2021" name="BMC Biol.">
        <title>Horizontally acquired antibacterial genes associated with adaptive radiation of ladybird beetles.</title>
        <authorList>
            <person name="Li H.S."/>
            <person name="Tang X.F."/>
            <person name="Huang Y.H."/>
            <person name="Xu Z.Y."/>
            <person name="Chen M.L."/>
            <person name="Du X.Y."/>
            <person name="Qiu B.Y."/>
            <person name="Chen P.T."/>
            <person name="Zhang W."/>
            <person name="Slipinski A."/>
            <person name="Escalona H.E."/>
            <person name="Waterhouse R.M."/>
            <person name="Zwick A."/>
            <person name="Pang H."/>
        </authorList>
    </citation>
    <scope>NUCLEOTIDE SEQUENCE [LARGE SCALE GENOMIC DNA]</scope>
    <source>
        <strain evidence="13">SYSU2018</strain>
    </source>
</reference>
<proteinExistence type="inferred from homology"/>
<dbReference type="InterPro" id="IPR013083">
    <property type="entry name" value="Znf_RING/FYVE/PHD"/>
</dbReference>
<evidence type="ECO:0000256" key="2">
    <source>
        <dbReference type="ARBA" id="ARBA00004496"/>
    </source>
</evidence>
<dbReference type="EC" id="2.3.2.27" evidence="5"/>
<keyword evidence="14" id="KW-1185">Reference proteome</keyword>
<dbReference type="PANTHER" id="PTHR13931">
    <property type="entry name" value="UBIQUITINATION FACTOR E4"/>
    <property type="match status" value="1"/>
</dbReference>
<evidence type="ECO:0000256" key="5">
    <source>
        <dbReference type="ARBA" id="ARBA00012483"/>
    </source>
</evidence>
<comment type="pathway">
    <text evidence="3">Protein modification; protein ubiquitination.</text>
</comment>
<comment type="similarity">
    <text evidence="4">Belongs to the ubiquitin conjugation factor E4 family.</text>
</comment>
<dbReference type="SUPFAM" id="SSF57850">
    <property type="entry name" value="RING/U-box"/>
    <property type="match status" value="1"/>
</dbReference>
<dbReference type="GO" id="GO:0005737">
    <property type="term" value="C:cytoplasm"/>
    <property type="evidence" value="ECO:0007669"/>
    <property type="project" value="UniProtKB-SubCell"/>
</dbReference>
<evidence type="ECO:0000313" key="14">
    <source>
        <dbReference type="Proteomes" id="UP001516400"/>
    </source>
</evidence>
<evidence type="ECO:0000256" key="9">
    <source>
        <dbReference type="ARBA" id="ARBA00022990"/>
    </source>
</evidence>
<feature type="domain" description="U-box" evidence="12">
    <location>
        <begin position="933"/>
        <end position="1007"/>
    </location>
</feature>
<keyword evidence="9" id="KW-0007">Acetylation</keyword>
<organism evidence="13 14">
    <name type="scientific">Cryptolaemus montrouzieri</name>
    <dbReference type="NCBI Taxonomy" id="559131"/>
    <lineage>
        <taxon>Eukaryota</taxon>
        <taxon>Metazoa</taxon>
        <taxon>Ecdysozoa</taxon>
        <taxon>Arthropoda</taxon>
        <taxon>Hexapoda</taxon>
        <taxon>Insecta</taxon>
        <taxon>Pterygota</taxon>
        <taxon>Neoptera</taxon>
        <taxon>Endopterygota</taxon>
        <taxon>Coleoptera</taxon>
        <taxon>Polyphaga</taxon>
        <taxon>Cucujiformia</taxon>
        <taxon>Coccinelloidea</taxon>
        <taxon>Coccinellidae</taxon>
        <taxon>Scymninae</taxon>
        <taxon>Scymnini</taxon>
        <taxon>Cryptolaemus</taxon>
    </lineage>
</organism>
<evidence type="ECO:0000259" key="12">
    <source>
        <dbReference type="PROSITE" id="PS51698"/>
    </source>
</evidence>
<dbReference type="FunFam" id="3.30.40.10:FF:000055">
    <property type="entry name" value="Ubiquitin conjugation factor e4 a"/>
    <property type="match status" value="1"/>
</dbReference>
<evidence type="ECO:0000313" key="13">
    <source>
        <dbReference type="EMBL" id="KAL3285242.1"/>
    </source>
</evidence>
<evidence type="ECO:0000256" key="1">
    <source>
        <dbReference type="ARBA" id="ARBA00000900"/>
    </source>
</evidence>
<dbReference type="Pfam" id="PF10408">
    <property type="entry name" value="Ufd2P_core"/>
    <property type="match status" value="1"/>
</dbReference>
<name>A0ABD2P3J5_9CUCU</name>
<evidence type="ECO:0000256" key="7">
    <source>
        <dbReference type="ARBA" id="ARBA00022679"/>
    </source>
</evidence>
<evidence type="ECO:0000256" key="10">
    <source>
        <dbReference type="ARBA" id="ARBA00037624"/>
    </source>
</evidence>
<dbReference type="AlphaFoldDB" id="A0ABD2P3J5"/>
<dbReference type="InterPro" id="IPR003613">
    <property type="entry name" value="Ubox_domain"/>
</dbReference>
<accession>A0ABD2P3J5</accession>
<evidence type="ECO:0000256" key="8">
    <source>
        <dbReference type="ARBA" id="ARBA00022786"/>
    </source>
</evidence>
<comment type="subcellular location">
    <subcellularLocation>
        <location evidence="2">Cytoplasm</location>
    </subcellularLocation>
</comment>
<gene>
    <name evidence="13" type="ORF">HHI36_019352</name>
</gene>
<keyword evidence="7" id="KW-0808">Transferase</keyword>
<dbReference type="PANTHER" id="PTHR13931:SF16">
    <property type="entry name" value="UBIQUITIN CONJUGATION FACTOR E4 A"/>
    <property type="match status" value="1"/>
</dbReference>
<sequence length="1007" mass="115356">MSGTNPFAALLENDEASFNPKVVENEADKNKEGDQTLNSLLERIFAFSLNEEVANSKGYMFLGNEQGCLGNKELDFNILSYCLFERLFSCNKDNPLLLSTNTKGHDIHSTEHQVIVYLYTCYKIYKEETGALSCIDDYSVIKEEIFRNAATAYIHPDIYFEQNLHEQLIDILKEEKLYSEDFFRDLCHAILNHEESDDSTLKQVFESFVSILTTEIIKMPISTFDMRFFIVIKAFIMEENFAVAFMECIQPQKPNSGISFATTLLGSLINISILPKTPGSGFEHFQNMLSQTIVETTESLLWEKAKLITEQIYQIIFSLLKSGPIVKEKMLTWLGLCLKANSDREKLWNAQVSPALFPANYSTVTDGFMVQLGSILTRLCQPFCKDKKILKVDPTYCAVTNELLSGRQIHLPGMSEQTCLLPAVQDDDNAVEQRLMADSFNFTTECFFMAHRTMHLGFAIAVDKAVRMNHEIGRIERAYNEARQQAVGNSDFIDDLKDRLSSEMSKFLSYKAQLSEPNMLASTFDLISSTCYWLCQVVVHQDSPTGNGYAPMPEVSFSFPLPDRIPNTLKCIPEFIVGNVVCFVVFLMRFSPKDLEEQGREKMEPILTFILMFMGNHGLIKNPHLRAQLAEALEALLPVHREESSYTNNFQRSLLFSNYEFKKQVVRSLLEVFVGIEMTGQSVEFEQKFNYRRPMYGVMEYLWDREEYQHFFRELAEEAEENMEAVSPPIFLRFINLLMNDAVFLLDESLTNMAKLREMQAARDSGEWDRLPLRERTQNLGYLRHTGIIARFDNILGRDTIMALEKLTSKITIVFTHSTMVDRMAAMLNYFLLNLVGPNMKNFKVKDQKEYHFDPAETVLKICKIYINLKESDAFCLAVSQDGRSYSPNLFSLAEGVLVRIGGSSFIQEMQELAEKVAAKAAEYQVNEEAVAEAPEHFLDPIMSTLMTDPVILPSSRQIVDRTTIARHLLSDQTDPFNRSPLSMDQIIPHTELAKEIKEWIDERRNR</sequence>
<dbReference type="InterPro" id="IPR019474">
    <property type="entry name" value="Ub_conjug_fac_E4_core"/>
</dbReference>
<evidence type="ECO:0000256" key="6">
    <source>
        <dbReference type="ARBA" id="ARBA00022490"/>
    </source>
</evidence>
<keyword evidence="6" id="KW-0963">Cytoplasm</keyword>
<dbReference type="GO" id="GO:0061630">
    <property type="term" value="F:ubiquitin protein ligase activity"/>
    <property type="evidence" value="ECO:0007669"/>
    <property type="project" value="UniProtKB-EC"/>
</dbReference>
<evidence type="ECO:0000256" key="3">
    <source>
        <dbReference type="ARBA" id="ARBA00004906"/>
    </source>
</evidence>
<evidence type="ECO:0000256" key="11">
    <source>
        <dbReference type="ARBA" id="ARBA00040077"/>
    </source>
</evidence>
<dbReference type="SMART" id="SM00504">
    <property type="entry name" value="Ubox"/>
    <property type="match status" value="1"/>
</dbReference>
<comment type="catalytic activity">
    <reaction evidence="1">
        <text>S-ubiquitinyl-[E2 ubiquitin-conjugating enzyme]-L-cysteine + [acceptor protein]-L-lysine = [E2 ubiquitin-conjugating enzyme]-L-cysteine + N(6)-ubiquitinyl-[acceptor protein]-L-lysine.</text>
        <dbReference type="EC" id="2.3.2.27"/>
    </reaction>
</comment>
<dbReference type="EMBL" id="JABFTP020000165">
    <property type="protein sequence ID" value="KAL3285242.1"/>
    <property type="molecule type" value="Genomic_DNA"/>
</dbReference>
<protein>
    <recommendedName>
        <fullName evidence="11">Ubiquitin conjugation factor E4 A</fullName>
        <ecNumber evidence="5">2.3.2.27</ecNumber>
    </recommendedName>
</protein>
<dbReference type="Pfam" id="PF04564">
    <property type="entry name" value="U-box"/>
    <property type="match status" value="1"/>
</dbReference>
<evidence type="ECO:0000256" key="4">
    <source>
        <dbReference type="ARBA" id="ARBA00007434"/>
    </source>
</evidence>
<comment type="function">
    <text evidence="10">Ubiquitin-protein ligase that probably functions as an E3 ligase in conjunction with specific E1 and E2 ligases. May also function as an E4 ligase mediating the assembly of polyubiquitin chains on substrates ubiquitinated by another E3 ubiquitin ligase. Mediates 'Lys-48'-linked polyubiquitination of substrates.</text>
</comment>
<keyword evidence="8" id="KW-0833">Ubl conjugation pathway</keyword>
<dbReference type="CDD" id="cd16657">
    <property type="entry name" value="RING-Ubox_UBE4A"/>
    <property type="match status" value="1"/>
</dbReference>
<dbReference type="Proteomes" id="UP001516400">
    <property type="component" value="Unassembled WGS sequence"/>
</dbReference>
<dbReference type="Gene3D" id="3.30.40.10">
    <property type="entry name" value="Zinc/RING finger domain, C3HC4 (zinc finger)"/>
    <property type="match status" value="1"/>
</dbReference>
<comment type="caution">
    <text evidence="13">The sequence shown here is derived from an EMBL/GenBank/DDBJ whole genome shotgun (WGS) entry which is preliminary data.</text>
</comment>
<dbReference type="InterPro" id="IPR045132">
    <property type="entry name" value="UBE4"/>
</dbReference>
<dbReference type="PROSITE" id="PS51698">
    <property type="entry name" value="U_BOX"/>
    <property type="match status" value="1"/>
</dbReference>